<evidence type="ECO:0000256" key="6">
    <source>
        <dbReference type="ARBA" id="ARBA00022776"/>
    </source>
</evidence>
<protein>
    <recommendedName>
        <fullName evidence="11">Borealin N-terminal domain-containing protein</fullName>
    </recommendedName>
</protein>
<evidence type="ECO:0000256" key="2">
    <source>
        <dbReference type="ARBA" id="ARBA00004584"/>
    </source>
</evidence>
<dbReference type="PANTHER" id="PTHR16040">
    <property type="entry name" value="AUSTRALIN, ISOFORM A-RELATED"/>
    <property type="match status" value="1"/>
</dbReference>
<dbReference type="EMBL" id="JANPWZ010002563">
    <property type="protein sequence ID" value="KAJ3557780.1"/>
    <property type="molecule type" value="Genomic_DNA"/>
</dbReference>
<evidence type="ECO:0000259" key="11">
    <source>
        <dbReference type="Pfam" id="PF10444"/>
    </source>
</evidence>
<name>A0A9W8TH37_9PEZI</name>
<dbReference type="VEuPathDB" id="FungiDB:F4678DRAFT_475610"/>
<keyword evidence="7" id="KW-0539">Nucleus</keyword>
<dbReference type="InterPro" id="IPR018867">
    <property type="entry name" value="Cell_div_borealin"/>
</dbReference>
<feature type="compositionally biased region" description="Basic residues" evidence="10">
    <location>
        <begin position="1"/>
        <end position="11"/>
    </location>
</feature>
<evidence type="ECO:0000256" key="3">
    <source>
        <dbReference type="ARBA" id="ARBA00009914"/>
    </source>
</evidence>
<keyword evidence="13" id="KW-1185">Reference proteome</keyword>
<sequence length="136" mass="15659">MAPVRPQKRKSPSPPSTSPRRSPIMKKRKIGITLAQKQALIDNLQLEITERARRLRAQYNIQAQQLRSRVEMRVNRVPTTLRKLKLEDLPKKSATSQRLRLAPRSQYVNKPPPVPAKDGTSPKPIPRKPHGDIRRR</sequence>
<dbReference type="Pfam" id="PF10444">
    <property type="entry name" value="Nbl1_Borealin_N"/>
    <property type="match status" value="1"/>
</dbReference>
<proteinExistence type="inferred from homology"/>
<evidence type="ECO:0000256" key="8">
    <source>
        <dbReference type="ARBA" id="ARBA00023306"/>
    </source>
</evidence>
<feature type="region of interest" description="Disordered" evidence="10">
    <location>
        <begin position="88"/>
        <end position="136"/>
    </location>
</feature>
<dbReference type="Proteomes" id="UP001148614">
    <property type="component" value="Unassembled WGS sequence"/>
</dbReference>
<reference evidence="12" key="1">
    <citation type="submission" date="2022-07" db="EMBL/GenBank/DDBJ databases">
        <title>Genome Sequence of Xylaria arbuscula.</title>
        <authorList>
            <person name="Buettner E."/>
        </authorList>
    </citation>
    <scope>NUCLEOTIDE SEQUENCE</scope>
    <source>
        <strain evidence="12">VT107</strain>
    </source>
</reference>
<dbReference type="PANTHER" id="PTHR16040:SF7">
    <property type="entry name" value="AUSTRALIN, ISOFORM A-RELATED"/>
    <property type="match status" value="1"/>
</dbReference>
<dbReference type="GO" id="GO:0000775">
    <property type="term" value="C:chromosome, centromeric region"/>
    <property type="evidence" value="ECO:0007669"/>
    <property type="project" value="UniProtKB-SubCell"/>
</dbReference>
<evidence type="ECO:0000313" key="13">
    <source>
        <dbReference type="Proteomes" id="UP001148614"/>
    </source>
</evidence>
<evidence type="ECO:0000256" key="4">
    <source>
        <dbReference type="ARBA" id="ARBA00022454"/>
    </source>
</evidence>
<keyword evidence="9" id="KW-0137">Centromere</keyword>
<gene>
    <name evidence="12" type="ORF">NPX13_g9858</name>
</gene>
<dbReference type="GO" id="GO:0051301">
    <property type="term" value="P:cell division"/>
    <property type="evidence" value="ECO:0007669"/>
    <property type="project" value="UniProtKB-KW"/>
</dbReference>
<dbReference type="GO" id="GO:0000070">
    <property type="term" value="P:mitotic sister chromatid segregation"/>
    <property type="evidence" value="ECO:0007669"/>
    <property type="project" value="TreeGrafter"/>
</dbReference>
<dbReference type="AlphaFoldDB" id="A0A9W8TH37"/>
<keyword evidence="5" id="KW-0132">Cell division</keyword>
<evidence type="ECO:0000256" key="1">
    <source>
        <dbReference type="ARBA" id="ARBA00004123"/>
    </source>
</evidence>
<feature type="region of interest" description="Disordered" evidence="10">
    <location>
        <begin position="1"/>
        <end position="26"/>
    </location>
</feature>
<evidence type="ECO:0000256" key="9">
    <source>
        <dbReference type="ARBA" id="ARBA00023328"/>
    </source>
</evidence>
<comment type="subcellular location">
    <subcellularLocation>
        <location evidence="2">Chromosome</location>
        <location evidence="2">Centromere</location>
    </subcellularLocation>
    <subcellularLocation>
        <location evidence="1">Nucleus</location>
    </subcellularLocation>
</comment>
<keyword evidence="8" id="KW-0131">Cell cycle</keyword>
<comment type="caution">
    <text evidence="12">The sequence shown here is derived from an EMBL/GenBank/DDBJ whole genome shotgun (WGS) entry which is preliminary data.</text>
</comment>
<dbReference type="GO" id="GO:0032133">
    <property type="term" value="C:chromosome passenger complex"/>
    <property type="evidence" value="ECO:0007669"/>
    <property type="project" value="TreeGrafter"/>
</dbReference>
<dbReference type="GO" id="GO:0005634">
    <property type="term" value="C:nucleus"/>
    <property type="evidence" value="ECO:0007669"/>
    <property type="project" value="UniProtKB-SubCell"/>
</dbReference>
<evidence type="ECO:0000256" key="5">
    <source>
        <dbReference type="ARBA" id="ARBA00022618"/>
    </source>
</evidence>
<evidence type="ECO:0000256" key="10">
    <source>
        <dbReference type="SAM" id="MobiDB-lite"/>
    </source>
</evidence>
<dbReference type="GO" id="GO:0051233">
    <property type="term" value="C:spindle midzone"/>
    <property type="evidence" value="ECO:0007669"/>
    <property type="project" value="TreeGrafter"/>
</dbReference>
<comment type="similarity">
    <text evidence="3">Belongs to the borealin family.</text>
</comment>
<keyword evidence="4" id="KW-0158">Chromosome</keyword>
<accession>A0A9W8TH37</accession>
<keyword evidence="6" id="KW-0498">Mitosis</keyword>
<evidence type="ECO:0000313" key="12">
    <source>
        <dbReference type="EMBL" id="KAJ3557780.1"/>
    </source>
</evidence>
<dbReference type="InterPro" id="IPR018851">
    <property type="entry name" value="Borealin_N"/>
</dbReference>
<organism evidence="12 13">
    <name type="scientific">Xylaria arbuscula</name>
    <dbReference type="NCBI Taxonomy" id="114810"/>
    <lineage>
        <taxon>Eukaryota</taxon>
        <taxon>Fungi</taxon>
        <taxon>Dikarya</taxon>
        <taxon>Ascomycota</taxon>
        <taxon>Pezizomycotina</taxon>
        <taxon>Sordariomycetes</taxon>
        <taxon>Xylariomycetidae</taxon>
        <taxon>Xylariales</taxon>
        <taxon>Xylariaceae</taxon>
        <taxon>Xylaria</taxon>
    </lineage>
</organism>
<evidence type="ECO:0000256" key="7">
    <source>
        <dbReference type="ARBA" id="ARBA00023242"/>
    </source>
</evidence>
<feature type="domain" description="Borealin N-terminal" evidence="11">
    <location>
        <begin position="36"/>
        <end position="89"/>
    </location>
</feature>